<dbReference type="EMBL" id="BJNB01000001">
    <property type="protein sequence ID" value="GEB96596.1"/>
    <property type="molecule type" value="Genomic_DNA"/>
</dbReference>
<dbReference type="OrthoDB" id="9810570at2"/>
<keyword evidence="2" id="KW-0808">Transferase</keyword>
<dbReference type="Proteomes" id="UP000315353">
    <property type="component" value="Unassembled WGS sequence"/>
</dbReference>
<gene>
    <name evidence="3" type="ORF">CFL01nite_00910</name>
    <name evidence="2" type="ORF">CFLV_05215</name>
</gene>
<dbReference type="RefSeq" id="WP_075729638.1">
    <property type="nucleotide sequence ID" value="NZ_BJNB01000001.1"/>
</dbReference>
<sequence>MSFELSDIDYLRQHAAEISALDLEMSKKTQLEDVAKLRAQFGEHGRVVAELLKARRSAKLPGRWLMDGESVQQATALPVARYRARLLAEFGVSLVQDVTCSIGTEGAAMHSAGISYFGSDLDRVRLEMARYNVPEGHFFQADALTVTSTADVIVADPARRAGGRRITHPDQLLPPLPDLVDAHRGELAVKCAPGLDFSQWEGLVVVSSLAGGVKEACLYTPGLGSGRRAVMISATGEVDVLDGQDFRTEDLPESGEIGSFIIDPDGAVVRAGLVRHYGARHGLHQLDHRIAYLTGESIPAGASGFPFLEKVPLKSLKSVLHARGAGAVEILVRGLDIDPDQLRKKLKLRGDKAMAVVLTRIGTQGVALVCGPRVVSGEENFAI</sequence>
<accession>A0A1L7CLA8</accession>
<evidence type="ECO:0000313" key="5">
    <source>
        <dbReference type="Proteomes" id="UP000315353"/>
    </source>
</evidence>
<dbReference type="GeneID" id="82880114"/>
<evidence type="ECO:0000259" key="1">
    <source>
        <dbReference type="Pfam" id="PF18096"/>
    </source>
</evidence>
<protein>
    <submittedName>
        <fullName evidence="2">SAM-dependent methyltransferase</fullName>
    </submittedName>
</protein>
<feature type="domain" description="THUMP-like" evidence="1">
    <location>
        <begin position="307"/>
        <end position="372"/>
    </location>
</feature>
<reference evidence="2 4" key="1">
    <citation type="submission" date="2014-08" db="EMBL/GenBank/DDBJ databases">
        <title>Complete genome sequence of Corynebacterium flavescens OJ8(T)(=DSM 20296(T)), isolated from cheese.</title>
        <authorList>
            <person name="Ruckert C."/>
            <person name="Albersmeier A."/>
            <person name="Winkler A."/>
            <person name="Kalinowski J."/>
        </authorList>
    </citation>
    <scope>NUCLEOTIDE SEQUENCE [LARGE SCALE GENOMIC DNA]</scope>
    <source>
        <strain evidence="2 4">OJ8</strain>
    </source>
</reference>
<dbReference type="InterPro" id="IPR029063">
    <property type="entry name" value="SAM-dependent_MTases_sf"/>
</dbReference>
<dbReference type="KEGG" id="cfc:CFLV_05215"/>
<keyword evidence="4" id="KW-1185">Reference proteome</keyword>
<keyword evidence="2" id="KW-0489">Methyltransferase</keyword>
<evidence type="ECO:0000313" key="2">
    <source>
        <dbReference type="EMBL" id="APT86641.1"/>
    </source>
</evidence>
<dbReference type="GO" id="GO:0008168">
    <property type="term" value="F:methyltransferase activity"/>
    <property type="evidence" value="ECO:0007669"/>
    <property type="project" value="UniProtKB-KW"/>
</dbReference>
<name>A0A1L7CLA8_CORFL</name>
<dbReference type="GO" id="GO:0032259">
    <property type="term" value="P:methylation"/>
    <property type="evidence" value="ECO:0007669"/>
    <property type="project" value="UniProtKB-KW"/>
</dbReference>
<proteinExistence type="predicted"/>
<dbReference type="STRING" id="28028.CFLV_05215"/>
<organism evidence="2 4">
    <name type="scientific">Corynebacterium flavescens</name>
    <dbReference type="NCBI Taxonomy" id="28028"/>
    <lineage>
        <taxon>Bacteria</taxon>
        <taxon>Bacillati</taxon>
        <taxon>Actinomycetota</taxon>
        <taxon>Actinomycetes</taxon>
        <taxon>Mycobacteriales</taxon>
        <taxon>Corynebacteriaceae</taxon>
        <taxon>Corynebacterium</taxon>
    </lineage>
</organism>
<reference evidence="3 5" key="2">
    <citation type="submission" date="2019-06" db="EMBL/GenBank/DDBJ databases">
        <title>Whole genome shotgun sequence of Corynebacterium flavescens NBRC 14136.</title>
        <authorList>
            <person name="Hosoyama A."/>
            <person name="Uohara A."/>
            <person name="Ohji S."/>
            <person name="Ichikawa N."/>
        </authorList>
    </citation>
    <scope>NUCLEOTIDE SEQUENCE [LARGE SCALE GENOMIC DNA]</scope>
    <source>
        <strain evidence="3 5">NBRC 14136</strain>
    </source>
</reference>
<evidence type="ECO:0000313" key="4">
    <source>
        <dbReference type="Proteomes" id="UP000185479"/>
    </source>
</evidence>
<evidence type="ECO:0000313" key="3">
    <source>
        <dbReference type="EMBL" id="GEB96596.1"/>
    </source>
</evidence>
<dbReference type="Pfam" id="PF18096">
    <property type="entry name" value="Thump_like"/>
    <property type="match status" value="1"/>
</dbReference>
<dbReference type="AlphaFoldDB" id="A0A1L7CLA8"/>
<dbReference type="Proteomes" id="UP000185479">
    <property type="component" value="Chromosome"/>
</dbReference>
<dbReference type="SUPFAM" id="SSF53335">
    <property type="entry name" value="S-adenosyl-L-methionine-dependent methyltransferases"/>
    <property type="match status" value="1"/>
</dbReference>
<dbReference type="InterPro" id="IPR041497">
    <property type="entry name" value="Thump-like"/>
</dbReference>
<dbReference type="EMBL" id="CP009246">
    <property type="protein sequence ID" value="APT86641.1"/>
    <property type="molecule type" value="Genomic_DNA"/>
</dbReference>
<dbReference type="Gene3D" id="3.40.50.150">
    <property type="entry name" value="Vaccinia Virus protein VP39"/>
    <property type="match status" value="1"/>
</dbReference>